<comment type="subcellular location">
    <subcellularLocation>
        <location evidence="1">Membrane</location>
        <topology evidence="1">Multi-pass membrane protein</topology>
    </subcellularLocation>
</comment>
<protein>
    <recommendedName>
        <fullName evidence="7">Major facilitator superfamily (MFS) profile domain-containing protein</fullName>
    </recommendedName>
</protein>
<feature type="signal peptide" evidence="6">
    <location>
        <begin position="1"/>
        <end position="17"/>
    </location>
</feature>
<name>A0A7S4QZT2_9STRA</name>
<keyword evidence="6" id="KW-0732">Signal</keyword>
<proteinExistence type="predicted"/>
<accession>A0A7S4QZT2</accession>
<feature type="transmembrane region" description="Helical" evidence="5">
    <location>
        <begin position="130"/>
        <end position="154"/>
    </location>
</feature>
<feature type="transmembrane region" description="Helical" evidence="5">
    <location>
        <begin position="160"/>
        <end position="179"/>
    </location>
</feature>
<dbReference type="PROSITE" id="PS50850">
    <property type="entry name" value="MFS"/>
    <property type="match status" value="1"/>
</dbReference>
<dbReference type="SUPFAM" id="SSF103473">
    <property type="entry name" value="MFS general substrate transporter"/>
    <property type="match status" value="1"/>
</dbReference>
<keyword evidence="2 5" id="KW-0812">Transmembrane</keyword>
<evidence type="ECO:0000256" key="5">
    <source>
        <dbReference type="SAM" id="Phobius"/>
    </source>
</evidence>
<evidence type="ECO:0000259" key="7">
    <source>
        <dbReference type="PROSITE" id="PS50850"/>
    </source>
</evidence>
<dbReference type="Pfam" id="PF07690">
    <property type="entry name" value="MFS_1"/>
    <property type="match status" value="1"/>
</dbReference>
<gene>
    <name evidence="8" type="ORF">DBRI00130_LOCUS10615</name>
</gene>
<keyword evidence="3 5" id="KW-1133">Transmembrane helix</keyword>
<dbReference type="AlphaFoldDB" id="A0A7S4QZT2"/>
<evidence type="ECO:0000256" key="3">
    <source>
        <dbReference type="ARBA" id="ARBA00022989"/>
    </source>
</evidence>
<evidence type="ECO:0000256" key="2">
    <source>
        <dbReference type="ARBA" id="ARBA00022692"/>
    </source>
</evidence>
<dbReference type="InterPro" id="IPR011701">
    <property type="entry name" value="MFS"/>
</dbReference>
<dbReference type="InterPro" id="IPR050382">
    <property type="entry name" value="MFS_Na/Anion_cotransporter"/>
</dbReference>
<dbReference type="EMBL" id="HBNS01013157">
    <property type="protein sequence ID" value="CAE4599035.1"/>
    <property type="molecule type" value="Transcribed_RNA"/>
</dbReference>
<evidence type="ECO:0000256" key="4">
    <source>
        <dbReference type="ARBA" id="ARBA00023136"/>
    </source>
</evidence>
<dbReference type="InterPro" id="IPR020846">
    <property type="entry name" value="MFS_dom"/>
</dbReference>
<dbReference type="PANTHER" id="PTHR11662:SF399">
    <property type="entry name" value="FI19708P1-RELATED"/>
    <property type="match status" value="1"/>
</dbReference>
<feature type="transmembrane region" description="Helical" evidence="5">
    <location>
        <begin position="95"/>
        <end position="118"/>
    </location>
</feature>
<dbReference type="GO" id="GO:0016020">
    <property type="term" value="C:membrane"/>
    <property type="evidence" value="ECO:0007669"/>
    <property type="project" value="UniProtKB-SubCell"/>
</dbReference>
<reference evidence="8" key="1">
    <citation type="submission" date="2021-01" db="EMBL/GenBank/DDBJ databases">
        <authorList>
            <person name="Corre E."/>
            <person name="Pelletier E."/>
            <person name="Niang G."/>
            <person name="Scheremetjew M."/>
            <person name="Finn R."/>
            <person name="Kale V."/>
            <person name="Holt S."/>
            <person name="Cochrane G."/>
            <person name="Meng A."/>
            <person name="Brown T."/>
            <person name="Cohen L."/>
        </authorList>
    </citation>
    <scope>NUCLEOTIDE SEQUENCE</scope>
    <source>
        <strain evidence="8">GSO104</strain>
    </source>
</reference>
<feature type="transmembrane region" description="Helical" evidence="5">
    <location>
        <begin position="307"/>
        <end position="324"/>
    </location>
</feature>
<dbReference type="Gene3D" id="1.20.1250.20">
    <property type="entry name" value="MFS general substrate transporter like domains"/>
    <property type="match status" value="2"/>
</dbReference>
<feature type="transmembrane region" description="Helical" evidence="5">
    <location>
        <begin position="68"/>
        <end position="89"/>
    </location>
</feature>
<feature type="chain" id="PRO_5031361368" description="Major facilitator superfamily (MFS) profile domain-containing protein" evidence="6">
    <location>
        <begin position="18"/>
        <end position="409"/>
    </location>
</feature>
<keyword evidence="4 5" id="KW-0472">Membrane</keyword>
<dbReference type="PANTHER" id="PTHR11662">
    <property type="entry name" value="SOLUTE CARRIER FAMILY 17"/>
    <property type="match status" value="1"/>
</dbReference>
<sequence length="409" mass="42781">MGVVLTLSLARFVGSIARLSLGPLLPLLSLELGFPAESKPALLSAYSSGYILTQVAGGFFADRYGAPFVLAFTSGASAFALLALTSAPGEWGVTWWIRLYAALGLLAGPLFPASSVAVKEGVEPERRAGAAAVVDAAASAGTCAATLAPAVAAATFGWKGVFIATAVAALFVAMASMRLEQAPKQKERNLSPKDSVTDSKDAGSSYKILFSIPSLSLYLCNSCDNFCKYILNAWLATMFVERYQVSAAEAGGWLAIVEAVGVVSRILAGMRDPLGEKFRWAASSATFLLQGAFLFLAFNAPNPKSCALFLTLYALCTGGHSVGFRPRYFETAPHLAGLLSGYGNTIASMASAMGPVVIGMLLGSEEGKDVESENEGERWNKVGWLMLTASVVGVAGAMGLGGVKRRKQL</sequence>
<feature type="transmembrane region" description="Helical" evidence="5">
    <location>
        <begin position="280"/>
        <end position="301"/>
    </location>
</feature>
<feature type="domain" description="Major facilitator superfamily (MFS) profile" evidence="7">
    <location>
        <begin position="3"/>
        <end position="407"/>
    </location>
</feature>
<feature type="transmembrane region" description="Helical" evidence="5">
    <location>
        <begin position="382"/>
        <end position="403"/>
    </location>
</feature>
<dbReference type="InterPro" id="IPR036259">
    <property type="entry name" value="MFS_trans_sf"/>
</dbReference>
<evidence type="ECO:0000256" key="6">
    <source>
        <dbReference type="SAM" id="SignalP"/>
    </source>
</evidence>
<evidence type="ECO:0000256" key="1">
    <source>
        <dbReference type="ARBA" id="ARBA00004141"/>
    </source>
</evidence>
<organism evidence="8">
    <name type="scientific">Ditylum brightwellii</name>
    <dbReference type="NCBI Taxonomy" id="49249"/>
    <lineage>
        <taxon>Eukaryota</taxon>
        <taxon>Sar</taxon>
        <taxon>Stramenopiles</taxon>
        <taxon>Ochrophyta</taxon>
        <taxon>Bacillariophyta</taxon>
        <taxon>Mediophyceae</taxon>
        <taxon>Lithodesmiophycidae</taxon>
        <taxon>Lithodesmiales</taxon>
        <taxon>Lithodesmiaceae</taxon>
        <taxon>Ditylum</taxon>
    </lineage>
</organism>
<dbReference type="GO" id="GO:0022857">
    <property type="term" value="F:transmembrane transporter activity"/>
    <property type="evidence" value="ECO:0007669"/>
    <property type="project" value="InterPro"/>
</dbReference>
<evidence type="ECO:0000313" key="8">
    <source>
        <dbReference type="EMBL" id="CAE4599035.1"/>
    </source>
</evidence>
<feature type="transmembrane region" description="Helical" evidence="5">
    <location>
        <begin position="336"/>
        <end position="362"/>
    </location>
</feature>